<proteinExistence type="predicted"/>
<accession>A0A1A9V1R8</accession>
<keyword evidence="2" id="KW-1185">Reference proteome</keyword>
<name>A0A1A9V1R8_GLOAU</name>
<dbReference type="EnsemblMetazoa" id="GAUT023016-RA">
    <property type="protein sequence ID" value="GAUT023016-PA"/>
    <property type="gene ID" value="GAUT023016"/>
</dbReference>
<dbReference type="AlphaFoldDB" id="A0A1A9V1R8"/>
<dbReference type="VEuPathDB" id="VectorBase:GAUT023016"/>
<organism evidence="1 2">
    <name type="scientific">Glossina austeni</name>
    <name type="common">Savannah tsetse fly</name>
    <dbReference type="NCBI Taxonomy" id="7395"/>
    <lineage>
        <taxon>Eukaryota</taxon>
        <taxon>Metazoa</taxon>
        <taxon>Ecdysozoa</taxon>
        <taxon>Arthropoda</taxon>
        <taxon>Hexapoda</taxon>
        <taxon>Insecta</taxon>
        <taxon>Pterygota</taxon>
        <taxon>Neoptera</taxon>
        <taxon>Endopterygota</taxon>
        <taxon>Diptera</taxon>
        <taxon>Brachycera</taxon>
        <taxon>Muscomorpha</taxon>
        <taxon>Hippoboscoidea</taxon>
        <taxon>Glossinidae</taxon>
        <taxon>Glossina</taxon>
    </lineage>
</organism>
<reference evidence="1" key="1">
    <citation type="submission" date="2020-05" db="UniProtKB">
        <authorList>
            <consortium name="EnsemblMetazoa"/>
        </authorList>
    </citation>
    <scope>IDENTIFICATION</scope>
    <source>
        <strain evidence="1">TTRI</strain>
    </source>
</reference>
<evidence type="ECO:0000313" key="2">
    <source>
        <dbReference type="Proteomes" id="UP000078200"/>
    </source>
</evidence>
<sequence>MQPQSAQNMNVHPKLLTCNQDDLVQDLKAQDIERPFSMCSRSHGRVAKQLIYNIPPPTSRYGLKRIDHVGVVLEVVLITAGSAGPSICISLTVVLANLYLFHSQSNDIHLIDIDG</sequence>
<evidence type="ECO:0000313" key="1">
    <source>
        <dbReference type="EnsemblMetazoa" id="GAUT023016-PA"/>
    </source>
</evidence>
<protein>
    <submittedName>
        <fullName evidence="1">Uncharacterized protein</fullName>
    </submittedName>
</protein>
<dbReference type="Proteomes" id="UP000078200">
    <property type="component" value="Unassembled WGS sequence"/>
</dbReference>